<sequence length="46" mass="5613">MYHKYSLFLPILSNVTLTDELFILLVTQKKKTTIIFRFKFLYQKDL</sequence>
<organism evidence="2 3">
    <name type="scientific">Brochothrix thermosphacta</name>
    <name type="common">Microbacterium thermosphactum</name>
    <dbReference type="NCBI Taxonomy" id="2756"/>
    <lineage>
        <taxon>Bacteria</taxon>
        <taxon>Bacillati</taxon>
        <taxon>Bacillota</taxon>
        <taxon>Bacilli</taxon>
        <taxon>Bacillales</taxon>
        <taxon>Listeriaceae</taxon>
        <taxon>Brochothrix</taxon>
    </lineage>
</organism>
<dbReference type="AlphaFoldDB" id="A0A2X0QSC9"/>
<feature type="transmembrane region" description="Helical" evidence="1">
    <location>
        <begin position="6"/>
        <end position="27"/>
    </location>
</feature>
<evidence type="ECO:0000313" key="2">
    <source>
        <dbReference type="EMBL" id="SPP25508.1"/>
    </source>
</evidence>
<proteinExistence type="predicted"/>
<keyword evidence="1" id="KW-0812">Transmembrane</keyword>
<dbReference type="EMBL" id="OUNC01000001">
    <property type="protein sequence ID" value="SPP25508.1"/>
    <property type="molecule type" value="Genomic_DNA"/>
</dbReference>
<keyword evidence="1" id="KW-0472">Membrane</keyword>
<protein>
    <submittedName>
        <fullName evidence="2">Uncharacterized protein</fullName>
    </submittedName>
</protein>
<evidence type="ECO:0000256" key="1">
    <source>
        <dbReference type="SAM" id="Phobius"/>
    </source>
</evidence>
<keyword evidence="1" id="KW-1133">Transmembrane helix</keyword>
<evidence type="ECO:0000313" key="3">
    <source>
        <dbReference type="Proteomes" id="UP000270190"/>
    </source>
</evidence>
<dbReference type="Proteomes" id="UP000270190">
    <property type="component" value="Unassembled WGS sequence"/>
</dbReference>
<name>A0A2X0QSC9_BROTH</name>
<accession>A0A2X0QSC9</accession>
<reference evidence="3" key="1">
    <citation type="submission" date="2018-04" db="EMBL/GenBank/DDBJ databases">
        <authorList>
            <person name="Illikoud N."/>
        </authorList>
    </citation>
    <scope>NUCLEOTIDE SEQUENCE [LARGE SCALE GENOMIC DNA]</scope>
</reference>
<gene>
    <name evidence="2" type="ORF">BTBSAS_10024</name>
</gene>